<evidence type="ECO:0000313" key="2">
    <source>
        <dbReference type="Proteomes" id="UP001066276"/>
    </source>
</evidence>
<proteinExistence type="predicted"/>
<reference evidence="1" key="1">
    <citation type="journal article" date="2022" name="bioRxiv">
        <title>Sequencing and chromosome-scale assembly of the giantPleurodeles waltlgenome.</title>
        <authorList>
            <person name="Brown T."/>
            <person name="Elewa A."/>
            <person name="Iarovenko S."/>
            <person name="Subramanian E."/>
            <person name="Araus A.J."/>
            <person name="Petzold A."/>
            <person name="Susuki M."/>
            <person name="Suzuki K.-i.T."/>
            <person name="Hayashi T."/>
            <person name="Toyoda A."/>
            <person name="Oliveira C."/>
            <person name="Osipova E."/>
            <person name="Leigh N.D."/>
            <person name="Simon A."/>
            <person name="Yun M.H."/>
        </authorList>
    </citation>
    <scope>NUCLEOTIDE SEQUENCE</scope>
    <source>
        <strain evidence="1">20211129_DDA</strain>
        <tissue evidence="1">Liver</tissue>
    </source>
</reference>
<comment type="caution">
    <text evidence="1">The sequence shown here is derived from an EMBL/GenBank/DDBJ whole genome shotgun (WGS) entry which is preliminary data.</text>
</comment>
<sequence>MVCLSQLVQITLNTSGAQLGTDTSRWWGGGCNETPTESGAERCPRPEVAADLNRRCLLAGSDEENRRALTDVEIQARTVGPGEGTET</sequence>
<accession>A0AAV7VIZ6</accession>
<organism evidence="1 2">
    <name type="scientific">Pleurodeles waltl</name>
    <name type="common">Iberian ribbed newt</name>
    <dbReference type="NCBI Taxonomy" id="8319"/>
    <lineage>
        <taxon>Eukaryota</taxon>
        <taxon>Metazoa</taxon>
        <taxon>Chordata</taxon>
        <taxon>Craniata</taxon>
        <taxon>Vertebrata</taxon>
        <taxon>Euteleostomi</taxon>
        <taxon>Amphibia</taxon>
        <taxon>Batrachia</taxon>
        <taxon>Caudata</taxon>
        <taxon>Salamandroidea</taxon>
        <taxon>Salamandridae</taxon>
        <taxon>Pleurodelinae</taxon>
        <taxon>Pleurodeles</taxon>
    </lineage>
</organism>
<name>A0AAV7VIZ6_PLEWA</name>
<dbReference type="EMBL" id="JANPWB010000003">
    <property type="protein sequence ID" value="KAJ1200624.1"/>
    <property type="molecule type" value="Genomic_DNA"/>
</dbReference>
<gene>
    <name evidence="1" type="ORF">NDU88_004445</name>
</gene>
<dbReference type="AlphaFoldDB" id="A0AAV7VIZ6"/>
<keyword evidence="2" id="KW-1185">Reference proteome</keyword>
<evidence type="ECO:0000313" key="1">
    <source>
        <dbReference type="EMBL" id="KAJ1200624.1"/>
    </source>
</evidence>
<protein>
    <submittedName>
        <fullName evidence="1">Uncharacterized protein</fullName>
    </submittedName>
</protein>
<dbReference type="Proteomes" id="UP001066276">
    <property type="component" value="Chromosome 2_1"/>
</dbReference>